<accession>A0A0G4HZV4</accession>
<reference evidence="2" key="1">
    <citation type="submission" date="2014-11" db="EMBL/GenBank/DDBJ databases">
        <authorList>
            <person name="Otto D Thomas"/>
            <person name="Naeem Raeece"/>
        </authorList>
    </citation>
    <scope>NUCLEOTIDE SEQUENCE</scope>
</reference>
<dbReference type="InterPro" id="IPR041577">
    <property type="entry name" value="RT_RNaseH_2"/>
</dbReference>
<dbReference type="InterPro" id="IPR043502">
    <property type="entry name" value="DNA/RNA_pol_sf"/>
</dbReference>
<dbReference type="Pfam" id="PF17919">
    <property type="entry name" value="RT_RNaseH_2"/>
    <property type="match status" value="1"/>
</dbReference>
<evidence type="ECO:0000313" key="2">
    <source>
        <dbReference type="EMBL" id="CEM50119.1"/>
    </source>
</evidence>
<dbReference type="VEuPathDB" id="CryptoDB:Cvel_9811"/>
<dbReference type="AlphaFoldDB" id="A0A0G4HZV4"/>
<sequence>MPNPLHPFELFIDATGTTLAVVLMQEEPRAAGLHVVSLASRKLTAAELNYPIREKELLAVVYSVKAFRPYISHTTKV</sequence>
<proteinExistence type="predicted"/>
<gene>
    <name evidence="2" type="ORF">Cvel_9811</name>
</gene>
<dbReference type="EMBL" id="CDMZ01004560">
    <property type="protein sequence ID" value="CEM50119.1"/>
    <property type="molecule type" value="Genomic_DNA"/>
</dbReference>
<evidence type="ECO:0000259" key="1">
    <source>
        <dbReference type="Pfam" id="PF17919"/>
    </source>
</evidence>
<feature type="domain" description="Reverse transcriptase/retrotransposon-derived protein RNase H-like" evidence="1">
    <location>
        <begin position="2"/>
        <end position="73"/>
    </location>
</feature>
<protein>
    <recommendedName>
        <fullName evidence="1">Reverse transcriptase/retrotransposon-derived protein RNase H-like domain-containing protein</fullName>
    </recommendedName>
</protein>
<dbReference type="Gene3D" id="3.10.20.370">
    <property type="match status" value="1"/>
</dbReference>
<organism evidence="2">
    <name type="scientific">Chromera velia CCMP2878</name>
    <dbReference type="NCBI Taxonomy" id="1169474"/>
    <lineage>
        <taxon>Eukaryota</taxon>
        <taxon>Sar</taxon>
        <taxon>Alveolata</taxon>
        <taxon>Colpodellida</taxon>
        <taxon>Chromeraceae</taxon>
        <taxon>Chromera</taxon>
    </lineage>
</organism>
<name>A0A0G4HZV4_9ALVE</name>
<dbReference type="SUPFAM" id="SSF56672">
    <property type="entry name" value="DNA/RNA polymerases"/>
    <property type="match status" value="1"/>
</dbReference>
<dbReference type="PANTHER" id="PTHR34072">
    <property type="entry name" value="ENZYMATIC POLYPROTEIN-RELATED"/>
    <property type="match status" value="1"/>
</dbReference>